<name>A0A4Y4E3V5_CELCE</name>
<comment type="caution">
    <text evidence="3">The sequence shown here is derived from an EMBL/GenBank/DDBJ whole genome shotgun (WGS) entry which is preliminary data.</text>
</comment>
<evidence type="ECO:0000313" key="4">
    <source>
        <dbReference type="Proteomes" id="UP000316659"/>
    </source>
</evidence>
<dbReference type="PROSITE" id="PS50093">
    <property type="entry name" value="PKD"/>
    <property type="match status" value="1"/>
</dbReference>
<dbReference type="EMBL" id="BJNZ01000006">
    <property type="protein sequence ID" value="GED09361.1"/>
    <property type="molecule type" value="Genomic_DNA"/>
</dbReference>
<organism evidence="3 4">
    <name type="scientific">Cellulosimicrobium cellulans</name>
    <name type="common">Arthrobacter luteus</name>
    <dbReference type="NCBI Taxonomy" id="1710"/>
    <lineage>
        <taxon>Bacteria</taxon>
        <taxon>Bacillati</taxon>
        <taxon>Actinomycetota</taxon>
        <taxon>Actinomycetes</taxon>
        <taxon>Micrococcales</taxon>
        <taxon>Promicromonosporaceae</taxon>
        <taxon>Cellulosimicrobium</taxon>
    </lineage>
</organism>
<evidence type="ECO:0000313" key="3">
    <source>
        <dbReference type="EMBL" id="GED09361.1"/>
    </source>
</evidence>
<sequence>MTRRAPRLARVSGHVALALLPFAGITSVPTDPAPDYTSVRGASAGSNFIAEAESATPGGGTYEAGGGNGGPATERYYRAAQTTCSVFDGLDDPTSDLSGRCADWERLVAEGLECDESSYYLGALYRETREIGTDGTPGEWSAAGDPVAEHSCITPADLADEAARALATLTIAPSPVIVQPPDGWTLVNVPTITYTRPAEQVLDTTLLGIPVQIRATPRTYTWDYGDGTTPLATTDPGAAYPDHTVHHTYDQPADRVQITLTTTWSGQFRITGTPAWTDVTGTATTISTAEPLRVYEARSRLVTDDLPD</sequence>
<dbReference type="AlphaFoldDB" id="A0A4Y4E3V5"/>
<reference evidence="3 4" key="1">
    <citation type="submission" date="2019-06" db="EMBL/GenBank/DDBJ databases">
        <title>Whole genome shotgun sequence of Cellulosimicrobium cellulans NBRC 15516.</title>
        <authorList>
            <person name="Hosoyama A."/>
            <person name="Uohara A."/>
            <person name="Ohji S."/>
            <person name="Ichikawa N."/>
        </authorList>
    </citation>
    <scope>NUCLEOTIDE SEQUENCE [LARGE SCALE GENOMIC DNA]</scope>
    <source>
        <strain evidence="3 4">NBRC 15516</strain>
    </source>
</reference>
<dbReference type="Proteomes" id="UP000316659">
    <property type="component" value="Unassembled WGS sequence"/>
</dbReference>
<dbReference type="InterPro" id="IPR000601">
    <property type="entry name" value="PKD_dom"/>
</dbReference>
<feature type="chain" id="PRO_5039391101" description="PKD domain-containing protein" evidence="1">
    <location>
        <begin position="24"/>
        <end position="308"/>
    </location>
</feature>
<feature type="signal peptide" evidence="1">
    <location>
        <begin position="1"/>
        <end position="23"/>
    </location>
</feature>
<gene>
    <name evidence="3" type="ORF">CCE02nite_13600</name>
</gene>
<protein>
    <recommendedName>
        <fullName evidence="2">PKD domain-containing protein</fullName>
    </recommendedName>
</protein>
<evidence type="ECO:0000259" key="2">
    <source>
        <dbReference type="PROSITE" id="PS50093"/>
    </source>
</evidence>
<accession>A0A4Y4E3V5</accession>
<proteinExistence type="predicted"/>
<evidence type="ECO:0000256" key="1">
    <source>
        <dbReference type="SAM" id="SignalP"/>
    </source>
</evidence>
<feature type="domain" description="PKD" evidence="2">
    <location>
        <begin position="216"/>
        <end position="254"/>
    </location>
</feature>
<keyword evidence="1" id="KW-0732">Signal</keyword>